<feature type="transmembrane region" description="Helical" evidence="1">
    <location>
        <begin position="44"/>
        <end position="65"/>
    </location>
</feature>
<keyword evidence="1" id="KW-1133">Transmembrane helix</keyword>
<proteinExistence type="predicted"/>
<evidence type="ECO:0000256" key="1">
    <source>
        <dbReference type="SAM" id="Phobius"/>
    </source>
</evidence>
<dbReference type="Proteomes" id="UP000070444">
    <property type="component" value="Unassembled WGS sequence"/>
</dbReference>
<accession>A0A137NRB0</accession>
<keyword evidence="3" id="KW-1185">Reference proteome</keyword>
<dbReference type="AlphaFoldDB" id="A0A137NRB0"/>
<name>A0A137NRB0_CONC2</name>
<feature type="transmembrane region" description="Helical" evidence="1">
    <location>
        <begin position="77"/>
        <end position="95"/>
    </location>
</feature>
<protein>
    <submittedName>
        <fullName evidence="2">Uncharacterized protein</fullName>
    </submittedName>
</protein>
<gene>
    <name evidence="2" type="ORF">CONCODRAFT_13153</name>
</gene>
<dbReference type="EMBL" id="KQ964917">
    <property type="protein sequence ID" value="KXN65306.1"/>
    <property type="molecule type" value="Genomic_DNA"/>
</dbReference>
<evidence type="ECO:0000313" key="3">
    <source>
        <dbReference type="Proteomes" id="UP000070444"/>
    </source>
</evidence>
<evidence type="ECO:0000313" key="2">
    <source>
        <dbReference type="EMBL" id="KXN65306.1"/>
    </source>
</evidence>
<reference evidence="2 3" key="1">
    <citation type="journal article" date="2015" name="Genome Biol. Evol.">
        <title>Phylogenomic analyses indicate that early fungi evolved digesting cell walls of algal ancestors of land plants.</title>
        <authorList>
            <person name="Chang Y."/>
            <person name="Wang S."/>
            <person name="Sekimoto S."/>
            <person name="Aerts A.L."/>
            <person name="Choi C."/>
            <person name="Clum A."/>
            <person name="LaButti K.M."/>
            <person name="Lindquist E.A."/>
            <person name="Yee Ngan C."/>
            <person name="Ohm R.A."/>
            <person name="Salamov A.A."/>
            <person name="Grigoriev I.V."/>
            <person name="Spatafora J.W."/>
            <person name="Berbee M.L."/>
        </authorList>
    </citation>
    <scope>NUCLEOTIDE SEQUENCE [LARGE SCALE GENOMIC DNA]</scope>
    <source>
        <strain evidence="2 3">NRRL 28638</strain>
    </source>
</reference>
<keyword evidence="1" id="KW-0812">Transmembrane</keyword>
<feature type="transmembrane region" description="Helical" evidence="1">
    <location>
        <begin position="20"/>
        <end position="37"/>
    </location>
</feature>
<keyword evidence="1" id="KW-0472">Membrane</keyword>
<sequence>MDQTGIYDSSFYEAGIHETGIFRIGCYSYVLYLANLFRPLFDLLLICCLGAVLTVAGVVMVYYSIDLPYLNEEVMTCVVWILYVNTYLIFLSVYYKDLLKSWQIRICYTANFINLTCQCIWSTPYCFNIGVTEEQYDKILEYSGNIQVTSVVFSETFLTLCIFSLIVKVTKSTYDIQVRRMLTKIMVD</sequence>
<organism evidence="2 3">
    <name type="scientific">Conidiobolus coronatus (strain ATCC 28846 / CBS 209.66 / NRRL 28638)</name>
    <name type="common">Delacroixia coronata</name>
    <dbReference type="NCBI Taxonomy" id="796925"/>
    <lineage>
        <taxon>Eukaryota</taxon>
        <taxon>Fungi</taxon>
        <taxon>Fungi incertae sedis</taxon>
        <taxon>Zoopagomycota</taxon>
        <taxon>Entomophthoromycotina</taxon>
        <taxon>Entomophthoromycetes</taxon>
        <taxon>Entomophthorales</taxon>
        <taxon>Ancylistaceae</taxon>
        <taxon>Conidiobolus</taxon>
    </lineage>
</organism>